<evidence type="ECO:0000256" key="1">
    <source>
        <dbReference type="SAM" id="Phobius"/>
    </source>
</evidence>
<reference evidence="2 3" key="1">
    <citation type="journal article" date="2018" name="Mol. Biol. Evol.">
        <title>Broad Genomic Sampling Reveals a Smut Pathogenic Ancestry of the Fungal Clade Ustilaginomycotina.</title>
        <authorList>
            <person name="Kijpornyongpan T."/>
            <person name="Mondo S.J."/>
            <person name="Barry K."/>
            <person name="Sandor L."/>
            <person name="Lee J."/>
            <person name="Lipzen A."/>
            <person name="Pangilinan J."/>
            <person name="LaButti K."/>
            <person name="Hainaut M."/>
            <person name="Henrissat B."/>
            <person name="Grigoriev I.V."/>
            <person name="Spatafora J.W."/>
            <person name="Aime M.C."/>
        </authorList>
    </citation>
    <scope>NUCLEOTIDE SEQUENCE [LARGE SCALE GENOMIC DNA]</scope>
    <source>
        <strain evidence="2 3">MCA 4658</strain>
    </source>
</reference>
<dbReference type="Proteomes" id="UP000245783">
    <property type="component" value="Unassembled WGS sequence"/>
</dbReference>
<evidence type="ECO:0000313" key="3">
    <source>
        <dbReference type="Proteomes" id="UP000245783"/>
    </source>
</evidence>
<dbReference type="EMBL" id="KZ819381">
    <property type="protein sequence ID" value="PWN42308.1"/>
    <property type="molecule type" value="Genomic_DNA"/>
</dbReference>
<dbReference type="RefSeq" id="XP_025369468.1">
    <property type="nucleotide sequence ID" value="XM_025510324.1"/>
</dbReference>
<feature type="transmembrane region" description="Helical" evidence="1">
    <location>
        <begin position="21"/>
        <end position="37"/>
    </location>
</feature>
<dbReference type="AlphaFoldDB" id="A0A316VZH8"/>
<keyword evidence="1" id="KW-1133">Transmembrane helix</keyword>
<keyword evidence="3" id="KW-1185">Reference proteome</keyword>
<sequence length="56" mass="6320">MVRRPTSARSKPMCSQFLWHGYIYMLTIAVSAAPRSMPLEQGRPLGLRFHSCLTAP</sequence>
<keyword evidence="1" id="KW-0812">Transmembrane</keyword>
<evidence type="ECO:0000313" key="2">
    <source>
        <dbReference type="EMBL" id="PWN42308.1"/>
    </source>
</evidence>
<name>A0A316VZH8_9BASI</name>
<organism evidence="2 3">
    <name type="scientific">Ceraceosorus guamensis</name>
    <dbReference type="NCBI Taxonomy" id="1522189"/>
    <lineage>
        <taxon>Eukaryota</taxon>
        <taxon>Fungi</taxon>
        <taxon>Dikarya</taxon>
        <taxon>Basidiomycota</taxon>
        <taxon>Ustilaginomycotina</taxon>
        <taxon>Exobasidiomycetes</taxon>
        <taxon>Ceraceosorales</taxon>
        <taxon>Ceraceosoraceae</taxon>
        <taxon>Ceraceosorus</taxon>
    </lineage>
</organism>
<keyword evidence="1" id="KW-0472">Membrane</keyword>
<accession>A0A316VZH8</accession>
<proteinExistence type="predicted"/>
<dbReference type="GeneID" id="37032194"/>
<dbReference type="InParanoid" id="A0A316VZH8"/>
<gene>
    <name evidence="2" type="ORF">IE81DRAFT_137804</name>
</gene>
<protein>
    <submittedName>
        <fullName evidence="2">Uncharacterized protein</fullName>
    </submittedName>
</protein>